<organism evidence="1 2">
    <name type="scientific">Tolypocladium paradoxum</name>
    <dbReference type="NCBI Taxonomy" id="94208"/>
    <lineage>
        <taxon>Eukaryota</taxon>
        <taxon>Fungi</taxon>
        <taxon>Dikarya</taxon>
        <taxon>Ascomycota</taxon>
        <taxon>Pezizomycotina</taxon>
        <taxon>Sordariomycetes</taxon>
        <taxon>Hypocreomycetidae</taxon>
        <taxon>Hypocreales</taxon>
        <taxon>Ophiocordycipitaceae</taxon>
        <taxon>Tolypocladium</taxon>
    </lineage>
</organism>
<evidence type="ECO:0000313" key="2">
    <source>
        <dbReference type="Proteomes" id="UP000237481"/>
    </source>
</evidence>
<feature type="non-terminal residue" evidence="1">
    <location>
        <position position="228"/>
    </location>
</feature>
<comment type="caution">
    <text evidence="1">The sequence shown here is derived from an EMBL/GenBank/DDBJ whole genome shotgun (WGS) entry which is preliminary data.</text>
</comment>
<reference evidence="1 2" key="1">
    <citation type="submission" date="2018-01" db="EMBL/GenBank/DDBJ databases">
        <title>Harnessing the power of phylogenomics to disentangle the directionality and signatures of interkingdom host jumping in the parasitic fungal genus Tolypocladium.</title>
        <authorList>
            <person name="Quandt C.A."/>
            <person name="Patterson W."/>
            <person name="Spatafora J.W."/>
        </authorList>
    </citation>
    <scope>NUCLEOTIDE SEQUENCE [LARGE SCALE GENOMIC DNA]</scope>
    <source>
        <strain evidence="1 2">NRBC 100945</strain>
    </source>
</reference>
<dbReference type="Proteomes" id="UP000237481">
    <property type="component" value="Unassembled WGS sequence"/>
</dbReference>
<dbReference type="AlphaFoldDB" id="A0A2S4KTZ2"/>
<accession>A0A2S4KTZ2</accession>
<dbReference type="EMBL" id="PKSG01000668">
    <property type="protein sequence ID" value="POR33655.1"/>
    <property type="molecule type" value="Genomic_DNA"/>
</dbReference>
<name>A0A2S4KTZ2_9HYPO</name>
<feature type="non-terminal residue" evidence="1">
    <location>
        <position position="1"/>
    </location>
</feature>
<evidence type="ECO:0000313" key="1">
    <source>
        <dbReference type="EMBL" id="POR33655.1"/>
    </source>
</evidence>
<proteinExistence type="predicted"/>
<keyword evidence="2" id="KW-1185">Reference proteome</keyword>
<sequence length="228" mass="25265">HDEAGALIGSPIDAIAQPTTSSYVRWQVNQNGRWWKNPVPQARVVARRWLVRSACELEGEHARRGRHHVRNRGRHLEVQRRARNLGAQAGVMGVAPQPVLVEAVDPVGQGGPVEGGAIERRERVIHRRSGKSLVYKLLSNSASTTASVPRMRSSLAFNLYVYTRNDIRNWANVSRPTSGRYIPSFRRNPCGTMSNYSGLCGLFPAIYLCEAISLAQLSLSQCQTRAAV</sequence>
<gene>
    <name evidence="1" type="ORF">TPAR_06149</name>
</gene>
<protein>
    <submittedName>
        <fullName evidence="1">Uncharacterized protein</fullName>
    </submittedName>
</protein>